<evidence type="ECO:0000256" key="6">
    <source>
        <dbReference type="ARBA" id="ARBA00018569"/>
    </source>
</evidence>
<dbReference type="PANTHER" id="PTHR43725:SF53">
    <property type="entry name" value="UDP-ARABINOSE 4-EPIMERASE 1"/>
    <property type="match status" value="1"/>
</dbReference>
<evidence type="ECO:0000256" key="8">
    <source>
        <dbReference type="ARBA" id="ARBA00023235"/>
    </source>
</evidence>
<comment type="cofactor">
    <cofactor evidence="2 10">
        <name>NAD(+)</name>
        <dbReference type="ChEBI" id="CHEBI:57540"/>
    </cofactor>
</comment>
<dbReference type="PANTHER" id="PTHR43725">
    <property type="entry name" value="UDP-GLUCOSE 4-EPIMERASE"/>
    <property type="match status" value="1"/>
</dbReference>
<gene>
    <name evidence="12" type="ORF">RSSM_04961</name>
</gene>
<evidence type="ECO:0000256" key="10">
    <source>
        <dbReference type="RuleBase" id="RU366046"/>
    </source>
</evidence>
<dbReference type="GO" id="GO:0003978">
    <property type="term" value="F:UDP-glucose 4-epimerase activity"/>
    <property type="evidence" value="ECO:0007669"/>
    <property type="project" value="UniProtKB-UniRule"/>
</dbReference>
<dbReference type="PATRIC" id="fig|1263870.3.peg.5248"/>
<evidence type="ECO:0000256" key="4">
    <source>
        <dbReference type="ARBA" id="ARBA00007637"/>
    </source>
</evidence>
<dbReference type="AlphaFoldDB" id="M5U6W4"/>
<comment type="catalytic activity">
    <reaction evidence="1 10">
        <text>UDP-alpha-D-glucose = UDP-alpha-D-galactose</text>
        <dbReference type="Rhea" id="RHEA:22168"/>
        <dbReference type="ChEBI" id="CHEBI:58885"/>
        <dbReference type="ChEBI" id="CHEBI:66914"/>
        <dbReference type="EC" id="5.1.3.2"/>
    </reaction>
</comment>
<evidence type="ECO:0000313" key="13">
    <source>
        <dbReference type="Proteomes" id="UP000011885"/>
    </source>
</evidence>
<dbReference type="CDD" id="cd05247">
    <property type="entry name" value="UDP_G4E_1_SDR_e"/>
    <property type="match status" value="1"/>
</dbReference>
<keyword evidence="8 10" id="KW-0413">Isomerase</keyword>
<feature type="domain" description="NAD-dependent epimerase/dehydratase" evidence="11">
    <location>
        <begin position="17"/>
        <end position="263"/>
    </location>
</feature>
<proteinExistence type="inferred from homology"/>
<dbReference type="RefSeq" id="WP_008684499.1">
    <property type="nucleotide sequence ID" value="NZ_ANOH01000341.1"/>
</dbReference>
<comment type="subunit">
    <text evidence="10">Homodimer.</text>
</comment>
<evidence type="ECO:0000256" key="3">
    <source>
        <dbReference type="ARBA" id="ARBA00004947"/>
    </source>
</evidence>
<evidence type="ECO:0000256" key="2">
    <source>
        <dbReference type="ARBA" id="ARBA00001911"/>
    </source>
</evidence>
<dbReference type="Proteomes" id="UP000011885">
    <property type="component" value="Unassembled WGS sequence"/>
</dbReference>
<dbReference type="Gene3D" id="3.40.50.720">
    <property type="entry name" value="NAD(P)-binding Rossmann-like Domain"/>
    <property type="match status" value="1"/>
</dbReference>
<dbReference type="Gene3D" id="3.90.25.10">
    <property type="entry name" value="UDP-galactose 4-epimerase, domain 1"/>
    <property type="match status" value="1"/>
</dbReference>
<dbReference type="GO" id="GO:0033499">
    <property type="term" value="P:galactose catabolic process via UDP-galactose, Leloir pathway"/>
    <property type="evidence" value="ECO:0007669"/>
    <property type="project" value="TreeGrafter"/>
</dbReference>
<dbReference type="EMBL" id="ANOH01000341">
    <property type="protein sequence ID" value="EMI53621.1"/>
    <property type="molecule type" value="Genomic_DNA"/>
</dbReference>
<dbReference type="NCBIfam" id="TIGR01179">
    <property type="entry name" value="galE"/>
    <property type="match status" value="1"/>
</dbReference>
<evidence type="ECO:0000313" key="12">
    <source>
        <dbReference type="EMBL" id="EMI53621.1"/>
    </source>
</evidence>
<dbReference type="InterPro" id="IPR001509">
    <property type="entry name" value="Epimerase_deHydtase"/>
</dbReference>
<dbReference type="EC" id="5.1.3.2" evidence="5 10"/>
<organism evidence="12 13">
    <name type="scientific">Rhodopirellula sallentina SM41</name>
    <dbReference type="NCBI Taxonomy" id="1263870"/>
    <lineage>
        <taxon>Bacteria</taxon>
        <taxon>Pseudomonadati</taxon>
        <taxon>Planctomycetota</taxon>
        <taxon>Planctomycetia</taxon>
        <taxon>Pirellulales</taxon>
        <taxon>Pirellulaceae</taxon>
        <taxon>Rhodopirellula</taxon>
    </lineage>
</organism>
<name>M5U6W4_9BACT</name>
<protein>
    <recommendedName>
        <fullName evidence="6 10">UDP-glucose 4-epimerase</fullName>
        <ecNumber evidence="5 10">5.1.3.2</ecNumber>
    </recommendedName>
</protein>
<keyword evidence="9 10" id="KW-0119">Carbohydrate metabolism</keyword>
<evidence type="ECO:0000256" key="7">
    <source>
        <dbReference type="ARBA" id="ARBA00023027"/>
    </source>
</evidence>
<keyword evidence="13" id="KW-1185">Reference proteome</keyword>
<evidence type="ECO:0000256" key="9">
    <source>
        <dbReference type="ARBA" id="ARBA00023277"/>
    </source>
</evidence>
<evidence type="ECO:0000256" key="1">
    <source>
        <dbReference type="ARBA" id="ARBA00000083"/>
    </source>
</evidence>
<reference evidence="12 13" key="1">
    <citation type="journal article" date="2013" name="Mar. Genomics">
        <title>Expression of sulfatases in Rhodopirellula baltica and the diversity of sulfatases in the genus Rhodopirellula.</title>
        <authorList>
            <person name="Wegner C.E."/>
            <person name="Richter-Heitmann T."/>
            <person name="Klindworth A."/>
            <person name="Klockow C."/>
            <person name="Richter M."/>
            <person name="Achstetter T."/>
            <person name="Glockner F.O."/>
            <person name="Harder J."/>
        </authorList>
    </citation>
    <scope>NUCLEOTIDE SEQUENCE [LARGE SCALE GENOMIC DNA]</scope>
    <source>
        <strain evidence="12 13">SM41</strain>
    </source>
</reference>
<sequence>MRFLSTIVPLGLILMNVLVVGGAGYIGSHAVARLLAEGHRVVVFDNLSRGHAQSVPAETFVKGDLTDSALVEKTLHENEIDVVMHFAAFAEVGESVREPAIYYQNNVVATLALLEAMRQIDVKKIVFSSTTATYGQPEKMPIAETTPQNPINPYGFTKLVIERALADYAKAYGFGYAALRYFNAAGAKPSGEIGEHHDPESHLIPIVLQVALGQRESITIFGDDYPTPDGTCIRDYIHVEDLADAHLRALERLKPGEGICVNLGTGKGISVREIVDACREVTGHSIPAVIGERRPGDPAELVADARLAEKVLDWKAKYTNVKDVVATAWRWHQSHPHGYET</sequence>
<dbReference type="InterPro" id="IPR036291">
    <property type="entry name" value="NAD(P)-bd_dom_sf"/>
</dbReference>
<comment type="pathway">
    <text evidence="3 10">Carbohydrate metabolism; galactose metabolism.</text>
</comment>
<keyword evidence="7 10" id="KW-0520">NAD</keyword>
<dbReference type="InterPro" id="IPR005886">
    <property type="entry name" value="UDP_G4E"/>
</dbReference>
<accession>M5U6W4</accession>
<comment type="caution">
    <text evidence="12">The sequence shown here is derived from an EMBL/GenBank/DDBJ whole genome shotgun (WGS) entry which is preliminary data.</text>
</comment>
<dbReference type="Pfam" id="PF01370">
    <property type="entry name" value="Epimerase"/>
    <property type="match status" value="1"/>
</dbReference>
<comment type="similarity">
    <text evidence="4 10">Belongs to the NAD(P)-dependent epimerase/dehydratase family.</text>
</comment>
<evidence type="ECO:0000259" key="11">
    <source>
        <dbReference type="Pfam" id="PF01370"/>
    </source>
</evidence>
<evidence type="ECO:0000256" key="5">
    <source>
        <dbReference type="ARBA" id="ARBA00013189"/>
    </source>
</evidence>
<dbReference type="UniPathway" id="UPA00214"/>
<dbReference type="SUPFAM" id="SSF51735">
    <property type="entry name" value="NAD(P)-binding Rossmann-fold domains"/>
    <property type="match status" value="1"/>
</dbReference>